<dbReference type="EC" id="2.3.1.-" evidence="2"/>
<keyword evidence="3" id="KW-1185">Reference proteome</keyword>
<dbReference type="Pfam" id="PF00583">
    <property type="entry name" value="Acetyltransf_1"/>
    <property type="match status" value="1"/>
</dbReference>
<keyword evidence="2" id="KW-0012">Acyltransferase</keyword>
<proteinExistence type="predicted"/>
<dbReference type="RefSeq" id="WP_387959856.1">
    <property type="nucleotide sequence ID" value="NZ_JBHSGP010000004.1"/>
</dbReference>
<dbReference type="SUPFAM" id="SSF55729">
    <property type="entry name" value="Acyl-CoA N-acyltransferases (Nat)"/>
    <property type="match status" value="1"/>
</dbReference>
<dbReference type="EMBL" id="JBHSGP010000004">
    <property type="protein sequence ID" value="MFC4720765.1"/>
    <property type="molecule type" value="Genomic_DNA"/>
</dbReference>
<evidence type="ECO:0000259" key="1">
    <source>
        <dbReference type="PROSITE" id="PS51186"/>
    </source>
</evidence>
<sequence>MKLKNFTTKAHAFFNLLPADWQEVIVPHWDAIKSTTLVYVIVEQKQIVAGGLVFSKCPPDMMYYEKQAKKLFKKDNIYLGFIYVMTPYRGRNLGSLWLTKIKELYPKQGLWLAIEDQSLDRFYIKNGFEHIDTILTPDQQQEFVYAYKPIPKVL</sequence>
<dbReference type="Gene3D" id="3.40.630.30">
    <property type="match status" value="1"/>
</dbReference>
<dbReference type="GO" id="GO:0016746">
    <property type="term" value="F:acyltransferase activity"/>
    <property type="evidence" value="ECO:0007669"/>
    <property type="project" value="UniProtKB-KW"/>
</dbReference>
<comment type="caution">
    <text evidence="2">The sequence shown here is derived from an EMBL/GenBank/DDBJ whole genome shotgun (WGS) entry which is preliminary data.</text>
</comment>
<protein>
    <submittedName>
        <fullName evidence="2">GNAT family N-acetyltransferase</fullName>
        <ecNumber evidence="2">2.3.1.-</ecNumber>
    </submittedName>
</protein>
<evidence type="ECO:0000313" key="3">
    <source>
        <dbReference type="Proteomes" id="UP001595953"/>
    </source>
</evidence>
<reference evidence="3" key="1">
    <citation type="journal article" date="2019" name="Int. J. Syst. Evol. Microbiol.">
        <title>The Global Catalogue of Microorganisms (GCM) 10K type strain sequencing project: providing services to taxonomists for standard genome sequencing and annotation.</title>
        <authorList>
            <consortium name="The Broad Institute Genomics Platform"/>
            <consortium name="The Broad Institute Genome Sequencing Center for Infectious Disease"/>
            <person name="Wu L."/>
            <person name="Ma J."/>
        </authorList>
    </citation>
    <scope>NUCLEOTIDE SEQUENCE [LARGE SCALE GENOMIC DNA]</scope>
    <source>
        <strain evidence="3">CCUG 63682</strain>
    </source>
</reference>
<name>A0ABV9MZM2_9FLAO</name>
<dbReference type="Proteomes" id="UP001595953">
    <property type="component" value="Unassembled WGS sequence"/>
</dbReference>
<keyword evidence="2" id="KW-0808">Transferase</keyword>
<evidence type="ECO:0000313" key="2">
    <source>
        <dbReference type="EMBL" id="MFC4720765.1"/>
    </source>
</evidence>
<dbReference type="InterPro" id="IPR016181">
    <property type="entry name" value="Acyl_CoA_acyltransferase"/>
</dbReference>
<feature type="domain" description="N-acetyltransferase" evidence="1">
    <location>
        <begin position="1"/>
        <end position="151"/>
    </location>
</feature>
<organism evidence="2 3">
    <name type="scientific">Geojedonia litorea</name>
    <dbReference type="NCBI Taxonomy" id="1268269"/>
    <lineage>
        <taxon>Bacteria</taxon>
        <taxon>Pseudomonadati</taxon>
        <taxon>Bacteroidota</taxon>
        <taxon>Flavobacteriia</taxon>
        <taxon>Flavobacteriales</taxon>
        <taxon>Flavobacteriaceae</taxon>
        <taxon>Geojedonia</taxon>
    </lineage>
</organism>
<gene>
    <name evidence="2" type="ORF">ACFO5O_00410</name>
</gene>
<dbReference type="InterPro" id="IPR000182">
    <property type="entry name" value="GNAT_dom"/>
</dbReference>
<accession>A0ABV9MZM2</accession>
<dbReference type="PROSITE" id="PS51186">
    <property type="entry name" value="GNAT"/>
    <property type="match status" value="1"/>
</dbReference>